<gene>
    <name evidence="3" type="ORF">GLIP_3977</name>
</gene>
<dbReference type="EMBL" id="BAEN01000076">
    <property type="protein sequence ID" value="GAC16588.1"/>
    <property type="molecule type" value="Genomic_DNA"/>
</dbReference>
<dbReference type="STRING" id="1127673.GLIP_3977"/>
<organism evidence="3 4">
    <name type="scientific">Aliiglaciecola lipolytica E3</name>
    <dbReference type="NCBI Taxonomy" id="1127673"/>
    <lineage>
        <taxon>Bacteria</taxon>
        <taxon>Pseudomonadati</taxon>
        <taxon>Pseudomonadota</taxon>
        <taxon>Gammaproteobacteria</taxon>
        <taxon>Alteromonadales</taxon>
        <taxon>Alteromonadaceae</taxon>
        <taxon>Aliiglaciecola</taxon>
    </lineage>
</organism>
<feature type="transmembrane region" description="Helical" evidence="1">
    <location>
        <begin position="42"/>
        <end position="61"/>
    </location>
</feature>
<feature type="transmembrane region" description="Helical" evidence="1">
    <location>
        <begin position="337"/>
        <end position="357"/>
    </location>
</feature>
<evidence type="ECO:0000259" key="2">
    <source>
        <dbReference type="Pfam" id="PF07786"/>
    </source>
</evidence>
<dbReference type="PANTHER" id="PTHR31061:SF24">
    <property type="entry name" value="LD22376P"/>
    <property type="match status" value="1"/>
</dbReference>
<dbReference type="eggNOG" id="COG4299">
    <property type="taxonomic scope" value="Bacteria"/>
</dbReference>
<dbReference type="GO" id="GO:0015019">
    <property type="term" value="F:heparan-alpha-glucosaminide N-acetyltransferase activity"/>
    <property type="evidence" value="ECO:0007669"/>
    <property type="project" value="UniProtKB-EC"/>
</dbReference>
<sequence>MNRQISLDIFRGITLAAMLLVNNPGSWSFVYPPLLHAKWHGLTPTDLIFPFFLFIVGAAMFHSMGRYLPKANQALQVPWQKIAKRTIVLFAIGFLLNIFPFTGDPQNWRIMGVLQRIAICYGIAAILICVLHQKQLIAACITLLIGYWLMLNLVENPYGLETNLVRLIDIEVLGSAHLYQGFGVAFDPEGLLSCIPAVVTVLAGFFTSKMLANAKTEQQRMKTLLLWSLVTFVVCIAWQFSFPVNKSLWTSTYVLATNGFAWLALAVIIYLHDVKKQTFGFEWAKIYGSNPLFIYVLSWLFASTISLISWTNAQGREISVHGFLYSGLTEIMSPRNASLVFAIAFVFLFYLLSAWLYKRKIFIKI</sequence>
<keyword evidence="1" id="KW-0472">Membrane</keyword>
<feature type="transmembrane region" description="Helical" evidence="1">
    <location>
        <begin position="113"/>
        <end position="131"/>
    </location>
</feature>
<dbReference type="Pfam" id="PF07786">
    <property type="entry name" value="HGSNAT_cat"/>
    <property type="match status" value="1"/>
</dbReference>
<feature type="transmembrane region" description="Helical" evidence="1">
    <location>
        <begin position="292"/>
        <end position="310"/>
    </location>
</feature>
<reference evidence="3 4" key="1">
    <citation type="journal article" date="2017" name="Antonie Van Leeuwenhoek">
        <title>Rhizobium rhizosphaerae sp. nov., a novel species isolated from rice rhizosphere.</title>
        <authorList>
            <person name="Zhao J.J."/>
            <person name="Zhang J."/>
            <person name="Zhang R.J."/>
            <person name="Zhang C.W."/>
            <person name="Yin H.Q."/>
            <person name="Zhang X.X."/>
        </authorList>
    </citation>
    <scope>NUCLEOTIDE SEQUENCE [LARGE SCALE GENOMIC DNA]</scope>
    <source>
        <strain evidence="3 4">E3</strain>
    </source>
</reference>
<dbReference type="RefSeq" id="WP_008846390.1">
    <property type="nucleotide sequence ID" value="NZ_BAEN01000076.1"/>
</dbReference>
<feature type="transmembrane region" description="Helical" evidence="1">
    <location>
        <begin position="82"/>
        <end position="101"/>
    </location>
</feature>
<accession>K6YIY7</accession>
<dbReference type="InterPro" id="IPR012429">
    <property type="entry name" value="HGSNAT_cat"/>
</dbReference>
<dbReference type="EC" id="2.3.1.78" evidence="3"/>
<dbReference type="AlphaFoldDB" id="K6YIY7"/>
<keyword evidence="1" id="KW-0812">Transmembrane</keyword>
<keyword evidence="4" id="KW-1185">Reference proteome</keyword>
<feature type="transmembrane region" description="Helical" evidence="1">
    <location>
        <begin position="248"/>
        <end position="271"/>
    </location>
</feature>
<keyword evidence="1" id="KW-1133">Transmembrane helix</keyword>
<evidence type="ECO:0000313" key="4">
    <source>
        <dbReference type="Proteomes" id="UP000006334"/>
    </source>
</evidence>
<proteinExistence type="predicted"/>
<keyword evidence="3" id="KW-0808">Transferase</keyword>
<protein>
    <submittedName>
        <fullName evidence="3">Heparan-alpha-glucosaminide N-acetyltransferase</fullName>
        <ecNumber evidence="3">2.3.1.78</ecNumber>
    </submittedName>
</protein>
<evidence type="ECO:0000256" key="1">
    <source>
        <dbReference type="SAM" id="Phobius"/>
    </source>
</evidence>
<dbReference type="Proteomes" id="UP000006334">
    <property type="component" value="Unassembled WGS sequence"/>
</dbReference>
<feature type="transmembrane region" description="Helical" evidence="1">
    <location>
        <begin position="136"/>
        <end position="154"/>
    </location>
</feature>
<feature type="transmembrane region" description="Helical" evidence="1">
    <location>
        <begin position="12"/>
        <end position="30"/>
    </location>
</feature>
<comment type="caution">
    <text evidence="3">The sequence shown here is derived from an EMBL/GenBank/DDBJ whole genome shotgun (WGS) entry which is preliminary data.</text>
</comment>
<name>K6YIY7_9ALTE</name>
<dbReference type="OrthoDB" id="9788724at2"/>
<feature type="transmembrane region" description="Helical" evidence="1">
    <location>
        <begin position="190"/>
        <end position="212"/>
    </location>
</feature>
<evidence type="ECO:0000313" key="3">
    <source>
        <dbReference type="EMBL" id="GAC16588.1"/>
    </source>
</evidence>
<keyword evidence="3" id="KW-0012">Acyltransferase</keyword>
<feature type="domain" description="Heparan-alpha-glucosaminide N-acetyltransferase catalytic" evidence="2">
    <location>
        <begin position="3"/>
        <end position="224"/>
    </location>
</feature>
<feature type="transmembrane region" description="Helical" evidence="1">
    <location>
        <begin position="224"/>
        <end position="242"/>
    </location>
</feature>
<dbReference type="PANTHER" id="PTHR31061">
    <property type="entry name" value="LD22376P"/>
    <property type="match status" value="1"/>
</dbReference>